<dbReference type="InterPro" id="IPR029006">
    <property type="entry name" value="ADF-H/Gelsolin-like_dom_sf"/>
</dbReference>
<dbReference type="RefSeq" id="WP_344151595.1">
    <property type="nucleotide sequence ID" value="NZ_BAAABV010000005.1"/>
</dbReference>
<evidence type="ECO:0000313" key="2">
    <source>
        <dbReference type="EMBL" id="GAA0270347.1"/>
    </source>
</evidence>
<reference evidence="3" key="1">
    <citation type="journal article" date="2019" name="Int. J. Syst. Evol. Microbiol.">
        <title>The Global Catalogue of Microorganisms (GCM) 10K type strain sequencing project: providing services to taxonomists for standard genome sequencing and annotation.</title>
        <authorList>
            <consortium name="The Broad Institute Genomics Platform"/>
            <consortium name="The Broad Institute Genome Sequencing Center for Infectious Disease"/>
            <person name="Wu L."/>
            <person name="Ma J."/>
        </authorList>
    </citation>
    <scope>NUCLEOTIDE SEQUENCE [LARGE SCALE GENOMIC DNA]</scope>
    <source>
        <strain evidence="3">JCM 4505</strain>
    </source>
</reference>
<proteinExistence type="predicted"/>
<dbReference type="InterPro" id="IPR002108">
    <property type="entry name" value="ADF-H"/>
</dbReference>
<dbReference type="SUPFAM" id="SSF55753">
    <property type="entry name" value="Actin depolymerizing proteins"/>
    <property type="match status" value="1"/>
</dbReference>
<organism evidence="2 3">
    <name type="scientific">Streptomyces polychromogenes</name>
    <dbReference type="NCBI Taxonomy" id="67342"/>
    <lineage>
        <taxon>Bacteria</taxon>
        <taxon>Bacillati</taxon>
        <taxon>Actinomycetota</taxon>
        <taxon>Actinomycetes</taxon>
        <taxon>Kitasatosporales</taxon>
        <taxon>Streptomycetaceae</taxon>
        <taxon>Streptomyces</taxon>
    </lineage>
</organism>
<keyword evidence="3" id="KW-1185">Reference proteome</keyword>
<protein>
    <recommendedName>
        <fullName evidence="1">ADF-H domain-containing protein</fullName>
    </recommendedName>
</protein>
<evidence type="ECO:0000313" key="3">
    <source>
        <dbReference type="Proteomes" id="UP001501867"/>
    </source>
</evidence>
<gene>
    <name evidence="2" type="ORF">GCM10010302_04900</name>
</gene>
<dbReference type="EMBL" id="BAAABV010000005">
    <property type="protein sequence ID" value="GAA0270347.1"/>
    <property type="molecule type" value="Genomic_DNA"/>
</dbReference>
<feature type="domain" description="ADF-H" evidence="1">
    <location>
        <begin position="1"/>
        <end position="130"/>
    </location>
</feature>
<dbReference type="PROSITE" id="PS51263">
    <property type="entry name" value="ADF_H"/>
    <property type="match status" value="1"/>
</dbReference>
<dbReference type="Proteomes" id="UP001501867">
    <property type="component" value="Unassembled WGS sequence"/>
</dbReference>
<dbReference type="Gene3D" id="3.40.20.10">
    <property type="entry name" value="Severin"/>
    <property type="match status" value="1"/>
</dbReference>
<sequence length="133" mass="14897">MINLSPGCLKALRDLRETRQINTVVMCTTGTSQVLVAEVEANLTHDELLQVLPELEARLIVYELSFAGKDGAHRHERLLILWMPHAAVERQDDYTGAYDTLKDALADVRIHLTARRPDHLAYQRLVALATGSP</sequence>
<dbReference type="Pfam" id="PF00241">
    <property type="entry name" value="Cofilin_ADF"/>
    <property type="match status" value="1"/>
</dbReference>
<dbReference type="SMART" id="SM00102">
    <property type="entry name" value="ADF"/>
    <property type="match status" value="1"/>
</dbReference>
<evidence type="ECO:0000259" key="1">
    <source>
        <dbReference type="PROSITE" id="PS51263"/>
    </source>
</evidence>
<accession>A0ABP3EMS1</accession>
<name>A0ABP3EMS1_9ACTN</name>
<comment type="caution">
    <text evidence="2">The sequence shown here is derived from an EMBL/GenBank/DDBJ whole genome shotgun (WGS) entry which is preliminary data.</text>
</comment>